<dbReference type="EMBL" id="KB097639">
    <property type="protein sequence ID" value="ESN93004.1"/>
    <property type="molecule type" value="Genomic_DNA"/>
</dbReference>
<dbReference type="HOGENOM" id="CLU_2006392_0_0_1"/>
<evidence type="ECO:0000313" key="2">
    <source>
        <dbReference type="EnsemblMetazoa" id="HelroP165159"/>
    </source>
</evidence>
<accession>T1EWC5</accession>
<dbReference type="RefSeq" id="XP_009029271.1">
    <property type="nucleotide sequence ID" value="XM_009031023.1"/>
</dbReference>
<dbReference type="KEGG" id="hro:HELRODRAFT_165159"/>
<dbReference type="AlphaFoldDB" id="T1EWC5"/>
<reference evidence="2" key="3">
    <citation type="submission" date="2015-06" db="UniProtKB">
        <authorList>
            <consortium name="EnsemblMetazoa"/>
        </authorList>
    </citation>
    <scope>IDENTIFICATION</scope>
</reference>
<dbReference type="InParanoid" id="T1EWC5"/>
<dbReference type="EMBL" id="AMQM01001963">
    <property type="status" value="NOT_ANNOTATED_CDS"/>
    <property type="molecule type" value="Genomic_DNA"/>
</dbReference>
<dbReference type="CTD" id="20200875"/>
<keyword evidence="3" id="KW-1185">Reference proteome</keyword>
<dbReference type="EnsemblMetazoa" id="HelroT165159">
    <property type="protein sequence ID" value="HelroP165159"/>
    <property type="gene ID" value="HelroG165159"/>
</dbReference>
<organism evidence="2 3">
    <name type="scientific">Helobdella robusta</name>
    <name type="common">Californian leech</name>
    <dbReference type="NCBI Taxonomy" id="6412"/>
    <lineage>
        <taxon>Eukaryota</taxon>
        <taxon>Metazoa</taxon>
        <taxon>Spiralia</taxon>
        <taxon>Lophotrochozoa</taxon>
        <taxon>Annelida</taxon>
        <taxon>Clitellata</taxon>
        <taxon>Hirudinea</taxon>
        <taxon>Rhynchobdellida</taxon>
        <taxon>Glossiphoniidae</taxon>
        <taxon>Helobdella</taxon>
    </lineage>
</organism>
<evidence type="ECO:0000313" key="1">
    <source>
        <dbReference type="EMBL" id="ESN93004.1"/>
    </source>
</evidence>
<reference evidence="3" key="1">
    <citation type="submission" date="2012-12" db="EMBL/GenBank/DDBJ databases">
        <authorList>
            <person name="Hellsten U."/>
            <person name="Grimwood J."/>
            <person name="Chapman J.A."/>
            <person name="Shapiro H."/>
            <person name="Aerts A."/>
            <person name="Otillar R.P."/>
            <person name="Terry A.Y."/>
            <person name="Boore J.L."/>
            <person name="Simakov O."/>
            <person name="Marletaz F."/>
            <person name="Cho S.-J."/>
            <person name="Edsinger-Gonzales E."/>
            <person name="Havlak P."/>
            <person name="Kuo D.-H."/>
            <person name="Larsson T."/>
            <person name="Lv J."/>
            <person name="Arendt D."/>
            <person name="Savage R."/>
            <person name="Osoegawa K."/>
            <person name="de Jong P."/>
            <person name="Lindberg D.R."/>
            <person name="Seaver E.C."/>
            <person name="Weisblat D.A."/>
            <person name="Putnam N.H."/>
            <person name="Grigoriev I.V."/>
            <person name="Rokhsar D.S."/>
        </authorList>
    </citation>
    <scope>NUCLEOTIDE SEQUENCE</scope>
</reference>
<proteinExistence type="predicted"/>
<gene>
    <name evidence="2" type="primary">20200875</name>
    <name evidence="1" type="ORF">HELRODRAFT_165159</name>
</gene>
<protein>
    <submittedName>
        <fullName evidence="1 2">Uncharacterized protein</fullName>
    </submittedName>
</protein>
<dbReference type="GeneID" id="20200875"/>
<dbReference type="Proteomes" id="UP000015101">
    <property type="component" value="Unassembled WGS sequence"/>
</dbReference>
<name>T1EWC5_HELRO</name>
<reference evidence="1 3" key="2">
    <citation type="journal article" date="2013" name="Nature">
        <title>Insights into bilaterian evolution from three spiralian genomes.</title>
        <authorList>
            <person name="Simakov O."/>
            <person name="Marletaz F."/>
            <person name="Cho S.J."/>
            <person name="Edsinger-Gonzales E."/>
            <person name="Havlak P."/>
            <person name="Hellsten U."/>
            <person name="Kuo D.H."/>
            <person name="Larsson T."/>
            <person name="Lv J."/>
            <person name="Arendt D."/>
            <person name="Savage R."/>
            <person name="Osoegawa K."/>
            <person name="de Jong P."/>
            <person name="Grimwood J."/>
            <person name="Chapman J.A."/>
            <person name="Shapiro H."/>
            <person name="Aerts A."/>
            <person name="Otillar R.P."/>
            <person name="Terry A.Y."/>
            <person name="Boore J.L."/>
            <person name="Grigoriev I.V."/>
            <person name="Lindberg D.R."/>
            <person name="Seaver E.C."/>
            <person name="Weisblat D.A."/>
            <person name="Putnam N.H."/>
            <person name="Rokhsar D.S."/>
        </authorList>
    </citation>
    <scope>NUCLEOTIDE SEQUENCE</scope>
</reference>
<evidence type="ECO:0000313" key="3">
    <source>
        <dbReference type="Proteomes" id="UP000015101"/>
    </source>
</evidence>
<sequence length="124" mass="14356">METVKEDDILMGQKDRFLAPKTFESECEQQQTSPNITLKVGFDYWDNDVVLHDYEDCRNSNVAVCSEKNGRLPFGWDTSPPNELSLVMKTRARRKNYRTQLATPNSHDLLPTCAPFKSHRTYVQ</sequence>